<dbReference type="InterPro" id="IPR006009">
    <property type="entry name" value="GlcNAc_MurG"/>
</dbReference>
<dbReference type="PANTHER" id="PTHR21015">
    <property type="entry name" value="UDP-N-ACETYLGLUCOSAMINE--N-ACETYLMURAMYL-(PENTAPEPTIDE) PYROPHOSPHORYL-UNDECAPRENOL N-ACETYLGLUCOSAMINE TRANSFERASE 1"/>
    <property type="match status" value="1"/>
</dbReference>
<dbReference type="GO" id="GO:0005886">
    <property type="term" value="C:plasma membrane"/>
    <property type="evidence" value="ECO:0007669"/>
    <property type="project" value="UniProtKB-SubCell"/>
</dbReference>
<dbReference type="GO" id="GO:0009252">
    <property type="term" value="P:peptidoglycan biosynthetic process"/>
    <property type="evidence" value="ECO:0007669"/>
    <property type="project" value="UniProtKB-UniRule"/>
</dbReference>
<dbReference type="GO" id="GO:0008360">
    <property type="term" value="P:regulation of cell shape"/>
    <property type="evidence" value="ECO:0007669"/>
    <property type="project" value="UniProtKB-KW"/>
</dbReference>
<dbReference type="EC" id="2.4.1.227" evidence="10"/>
<comment type="function">
    <text evidence="10">Cell wall formation. Catalyzes the transfer of a GlcNAc subunit on undecaprenyl-pyrophosphoryl-MurNAc-pentapeptide (lipid intermediate I) to form undecaprenyl-pyrophosphoryl-MurNAc-(pentapeptide)GlcNAc (lipid intermediate II).</text>
</comment>
<name>A0A199XNN8_9FLAO</name>
<evidence type="ECO:0000256" key="2">
    <source>
        <dbReference type="ARBA" id="ARBA00022618"/>
    </source>
</evidence>
<keyword evidence="7 10" id="KW-0472">Membrane</keyword>
<dbReference type="InterPro" id="IPR007235">
    <property type="entry name" value="Glyco_trans_28_C"/>
</dbReference>
<organism evidence="13 14">
    <name type="scientific">Flavobacterium succinicans</name>
    <dbReference type="NCBI Taxonomy" id="29536"/>
    <lineage>
        <taxon>Bacteria</taxon>
        <taxon>Pseudomonadati</taxon>
        <taxon>Bacteroidota</taxon>
        <taxon>Flavobacteriia</taxon>
        <taxon>Flavobacteriales</taxon>
        <taxon>Flavobacteriaceae</taxon>
        <taxon>Flavobacterium</taxon>
    </lineage>
</organism>
<evidence type="ECO:0000256" key="7">
    <source>
        <dbReference type="ARBA" id="ARBA00023136"/>
    </source>
</evidence>
<dbReference type="PANTHER" id="PTHR21015:SF22">
    <property type="entry name" value="GLYCOSYLTRANSFERASE"/>
    <property type="match status" value="1"/>
</dbReference>
<keyword evidence="9 10" id="KW-0961">Cell wall biogenesis/degradation</keyword>
<dbReference type="AlphaFoldDB" id="A0A199XNN8"/>
<dbReference type="EMBL" id="JMTM01000070">
    <property type="protein sequence ID" value="OAZ03032.1"/>
    <property type="molecule type" value="Genomic_DNA"/>
</dbReference>
<comment type="caution">
    <text evidence="13">The sequence shown here is derived from an EMBL/GenBank/DDBJ whole genome shotgun (WGS) entry which is preliminary data.</text>
</comment>
<keyword evidence="4 10" id="KW-0808">Transferase</keyword>
<keyword evidence="1 10" id="KW-1003">Cell membrane</keyword>
<feature type="binding site" evidence="10">
    <location>
        <position position="250"/>
    </location>
    <ligand>
        <name>UDP-N-acetyl-alpha-D-glucosamine</name>
        <dbReference type="ChEBI" id="CHEBI:57705"/>
    </ligand>
</feature>
<feature type="domain" description="Glycosyl transferase family 28 C-terminal" evidence="12">
    <location>
        <begin position="193"/>
        <end position="333"/>
    </location>
</feature>
<dbReference type="Proteomes" id="UP000093807">
    <property type="component" value="Unassembled WGS sequence"/>
</dbReference>
<feature type="binding site" evidence="10">
    <location>
        <begin position="13"/>
        <end position="15"/>
    </location>
    <ligand>
        <name>UDP-N-acetyl-alpha-D-glucosamine</name>
        <dbReference type="ChEBI" id="CHEBI:57705"/>
    </ligand>
</feature>
<dbReference type="InterPro" id="IPR004276">
    <property type="entry name" value="GlycoTrans_28_N"/>
</dbReference>
<reference evidence="13 14" key="1">
    <citation type="submission" date="2016-06" db="EMBL/GenBank/DDBJ databases">
        <title>Draft genome sequence of Flavobacterium succinicans strain DD5b.</title>
        <authorList>
            <person name="Poehlein A."/>
            <person name="Daniel R."/>
            <person name="Simeonova D.D."/>
        </authorList>
    </citation>
    <scope>NUCLEOTIDE SEQUENCE [LARGE SCALE GENOMIC DNA]</scope>
    <source>
        <strain evidence="13 14">DD5b</strain>
    </source>
</reference>
<dbReference type="Gene3D" id="3.40.50.2000">
    <property type="entry name" value="Glycogen Phosphorylase B"/>
    <property type="match status" value="2"/>
</dbReference>
<dbReference type="CDD" id="cd03785">
    <property type="entry name" value="GT28_MurG"/>
    <property type="match status" value="1"/>
</dbReference>
<evidence type="ECO:0000256" key="4">
    <source>
        <dbReference type="ARBA" id="ARBA00022679"/>
    </source>
</evidence>
<dbReference type="Pfam" id="PF04101">
    <property type="entry name" value="Glyco_tran_28_C"/>
    <property type="match status" value="1"/>
</dbReference>
<dbReference type="PATRIC" id="fig|29536.5.peg.2804"/>
<proteinExistence type="inferred from homology"/>
<evidence type="ECO:0000256" key="1">
    <source>
        <dbReference type="ARBA" id="ARBA00022475"/>
    </source>
</evidence>
<feature type="domain" description="Glycosyltransferase family 28 N-terminal" evidence="11">
    <location>
        <begin position="6"/>
        <end position="145"/>
    </location>
</feature>
<keyword evidence="5 10" id="KW-0133">Cell shape</keyword>
<comment type="similarity">
    <text evidence="10">Belongs to the glycosyltransferase 28 family. MurG subfamily.</text>
</comment>
<keyword evidence="8 10" id="KW-0131">Cell cycle</keyword>
<evidence type="ECO:0000256" key="8">
    <source>
        <dbReference type="ARBA" id="ARBA00023306"/>
    </source>
</evidence>
<dbReference type="GO" id="GO:0051301">
    <property type="term" value="P:cell division"/>
    <property type="evidence" value="ECO:0007669"/>
    <property type="project" value="UniProtKB-KW"/>
</dbReference>
<sequence>MSKLKFILCGGGTGGHIYPAIAIANELKKRFPQAEFLFVGAKDKMEMQKVPQAGYTIKGLWIAGLQRKLTLQNALFPFKLLSSLWESRKILKNFKPDVVIGTGGFASGPLLNVANSLSIPTLIQEQNSYPGITNKLLSKKAARICVAYENLERFFPKEKMILTGNPVRQDLIDVSSKREEATAFFKLDPKKKTLLVLGGSLGARRINQLIEKELQGLLSQKVQIIWQCGKLYLDDYSKYNSEQVQVVAFIERMDLVYAAADVVISRAGASSVSELCIVGKPVIFIPSPNVAEDHQTKNAQAIVDKKGAIMIKEAALEDEFSLVLEALLKDEGKQQLLGDNIKKLALPQATVQIVDEIEKLLKK</sequence>
<feature type="binding site" evidence="10">
    <location>
        <position position="200"/>
    </location>
    <ligand>
        <name>UDP-N-acetyl-alpha-D-glucosamine</name>
        <dbReference type="ChEBI" id="CHEBI:57705"/>
    </ligand>
</feature>
<evidence type="ECO:0000256" key="10">
    <source>
        <dbReference type="HAMAP-Rule" id="MF_00033"/>
    </source>
</evidence>
<evidence type="ECO:0000259" key="11">
    <source>
        <dbReference type="Pfam" id="PF03033"/>
    </source>
</evidence>
<accession>A0A199XNN8</accession>
<keyword evidence="6 10" id="KW-0573">Peptidoglycan synthesis</keyword>
<protein>
    <recommendedName>
        <fullName evidence="10">UDP-N-acetylglucosamine--N-acetylmuramyl-(pentapeptide) pyrophosphoryl-undecaprenol N-acetylglucosamine transferase</fullName>
        <ecNumber evidence="10">2.4.1.227</ecNumber>
    </recommendedName>
    <alternativeName>
        <fullName evidence="10">Undecaprenyl-PP-MurNAc-pentapeptide-UDPGlcNAc GlcNAc transferase</fullName>
    </alternativeName>
</protein>
<comment type="pathway">
    <text evidence="10">Cell wall biogenesis; peptidoglycan biosynthesis.</text>
</comment>
<dbReference type="UniPathway" id="UPA00219"/>
<keyword evidence="2 10" id="KW-0132">Cell division</keyword>
<evidence type="ECO:0000256" key="3">
    <source>
        <dbReference type="ARBA" id="ARBA00022676"/>
    </source>
</evidence>
<dbReference type="GO" id="GO:0005975">
    <property type="term" value="P:carbohydrate metabolic process"/>
    <property type="evidence" value="ECO:0007669"/>
    <property type="project" value="InterPro"/>
</dbReference>
<gene>
    <name evidence="13" type="primary">murG_2</name>
    <name evidence="10" type="synonym">murG</name>
    <name evidence="13" type="ORF">FLB_27060</name>
</gene>
<comment type="catalytic activity">
    <reaction evidence="10">
        <text>di-trans,octa-cis-undecaprenyl diphospho-N-acetyl-alpha-D-muramoyl-L-alanyl-D-glutamyl-meso-2,6-diaminopimeloyl-D-alanyl-D-alanine + UDP-N-acetyl-alpha-D-glucosamine = di-trans,octa-cis-undecaprenyl diphospho-[N-acetyl-alpha-D-glucosaminyl-(1-&gt;4)]-N-acetyl-alpha-D-muramoyl-L-alanyl-D-glutamyl-meso-2,6-diaminopimeloyl-D-alanyl-D-alanine + UDP + H(+)</text>
        <dbReference type="Rhea" id="RHEA:31227"/>
        <dbReference type="ChEBI" id="CHEBI:15378"/>
        <dbReference type="ChEBI" id="CHEBI:57705"/>
        <dbReference type="ChEBI" id="CHEBI:58223"/>
        <dbReference type="ChEBI" id="CHEBI:61387"/>
        <dbReference type="ChEBI" id="CHEBI:61388"/>
        <dbReference type="EC" id="2.4.1.227"/>
    </reaction>
</comment>
<keyword evidence="3 10" id="KW-0328">Glycosyltransferase</keyword>
<evidence type="ECO:0000259" key="12">
    <source>
        <dbReference type="Pfam" id="PF04101"/>
    </source>
</evidence>
<evidence type="ECO:0000256" key="5">
    <source>
        <dbReference type="ARBA" id="ARBA00022960"/>
    </source>
</evidence>
<feature type="binding site" evidence="10">
    <location>
        <position position="295"/>
    </location>
    <ligand>
        <name>UDP-N-acetyl-alpha-D-glucosamine</name>
        <dbReference type="ChEBI" id="CHEBI:57705"/>
    </ligand>
</feature>
<comment type="subcellular location">
    <subcellularLocation>
        <location evidence="10">Cell membrane</location>
        <topology evidence="10">Peripheral membrane protein</topology>
        <orientation evidence="10">Cytoplasmic side</orientation>
    </subcellularLocation>
</comment>
<dbReference type="RefSeq" id="WP_064716448.1">
    <property type="nucleotide sequence ID" value="NZ_JMTM01000070.1"/>
</dbReference>
<dbReference type="OrthoDB" id="9808936at2"/>
<feature type="binding site" evidence="10">
    <location>
        <position position="168"/>
    </location>
    <ligand>
        <name>UDP-N-acetyl-alpha-D-glucosamine</name>
        <dbReference type="ChEBI" id="CHEBI:57705"/>
    </ligand>
</feature>
<dbReference type="NCBIfam" id="TIGR01133">
    <property type="entry name" value="murG"/>
    <property type="match status" value="1"/>
</dbReference>
<evidence type="ECO:0000256" key="6">
    <source>
        <dbReference type="ARBA" id="ARBA00022984"/>
    </source>
</evidence>
<dbReference type="SUPFAM" id="SSF53756">
    <property type="entry name" value="UDP-Glycosyltransferase/glycogen phosphorylase"/>
    <property type="match status" value="1"/>
</dbReference>
<evidence type="ECO:0000313" key="14">
    <source>
        <dbReference type="Proteomes" id="UP000093807"/>
    </source>
</evidence>
<dbReference type="GO" id="GO:0051991">
    <property type="term" value="F:UDP-N-acetyl-D-glucosamine:N-acetylmuramoyl-L-alanyl-D-glutamyl-meso-2,6-diaminopimelyl-D-alanyl-D-alanine-diphosphoundecaprenol 4-beta-N-acetylglucosaminlytransferase activity"/>
    <property type="evidence" value="ECO:0007669"/>
    <property type="project" value="RHEA"/>
</dbReference>
<dbReference type="GO" id="GO:0050511">
    <property type="term" value="F:undecaprenyldiphospho-muramoylpentapeptide beta-N-acetylglucosaminyltransferase activity"/>
    <property type="evidence" value="ECO:0007669"/>
    <property type="project" value="UniProtKB-UniRule"/>
</dbReference>
<evidence type="ECO:0000313" key="13">
    <source>
        <dbReference type="EMBL" id="OAZ03032.1"/>
    </source>
</evidence>
<evidence type="ECO:0000256" key="9">
    <source>
        <dbReference type="ARBA" id="ARBA00023316"/>
    </source>
</evidence>
<dbReference type="Pfam" id="PF03033">
    <property type="entry name" value="Glyco_transf_28"/>
    <property type="match status" value="1"/>
</dbReference>
<keyword evidence="14" id="KW-1185">Reference proteome</keyword>
<dbReference type="HAMAP" id="MF_00033">
    <property type="entry name" value="MurG"/>
    <property type="match status" value="1"/>
</dbReference>
<dbReference type="GO" id="GO:0071555">
    <property type="term" value="P:cell wall organization"/>
    <property type="evidence" value="ECO:0007669"/>
    <property type="project" value="UniProtKB-KW"/>
</dbReference>
<comment type="caution">
    <text evidence="10">Lacks conserved residue(s) required for the propagation of feature annotation.</text>
</comment>
<feature type="binding site" evidence="10">
    <location>
        <position position="127"/>
    </location>
    <ligand>
        <name>UDP-N-acetyl-alpha-D-glucosamine</name>
        <dbReference type="ChEBI" id="CHEBI:57705"/>
    </ligand>
</feature>